<feature type="domain" description="Peptidase S24/S26A/S26B/S26C" evidence="1">
    <location>
        <begin position="30"/>
        <end position="139"/>
    </location>
</feature>
<dbReference type="KEGG" id="ptw:TUM18999_02670"/>
<dbReference type="Pfam" id="PF00717">
    <property type="entry name" value="Peptidase_S24"/>
    <property type="match status" value="1"/>
</dbReference>
<reference evidence="2 3" key="1">
    <citation type="submission" date="2020-05" db="EMBL/GenBank/DDBJ databases">
        <title>Characterization of novel class B3 metallo-beta-lactamase from novel Pseudomonas species.</title>
        <authorList>
            <person name="Yamada K."/>
            <person name="Aoki K."/>
            <person name="Ishii Y."/>
        </authorList>
    </citation>
    <scope>NUCLEOTIDE SEQUENCE [LARGE SCALE GENOMIC DNA]</scope>
    <source>
        <strain evidence="2 3">TUM18999</strain>
    </source>
</reference>
<evidence type="ECO:0000313" key="3">
    <source>
        <dbReference type="Proteomes" id="UP000509383"/>
    </source>
</evidence>
<dbReference type="InterPro" id="IPR039418">
    <property type="entry name" value="LexA-like"/>
</dbReference>
<dbReference type="Gene3D" id="2.10.109.10">
    <property type="entry name" value="Umud Fragment, subunit A"/>
    <property type="match status" value="1"/>
</dbReference>
<dbReference type="Proteomes" id="UP000509383">
    <property type="component" value="Chromosome"/>
</dbReference>
<sequence length="148" mass="16396">MCEMSLSILARGQRLRERLLAEAADLRITGFQSPAEDEKEEGLSLDRLTGLGAPHIWGVRVLDSSLEGFGVFQGDRLIVNRAASHVDDRLVVVDLGGEGYRVRLVVKDMFGGRWLRAAETHVHDIQLDGDEPIEIWGVVTWVVSHVAP</sequence>
<proteinExistence type="predicted"/>
<gene>
    <name evidence="2" type="ORF">TUM18999_02670</name>
</gene>
<name>A0A6J4DYE5_9PSED</name>
<evidence type="ECO:0000313" key="2">
    <source>
        <dbReference type="EMBL" id="BCG22076.1"/>
    </source>
</evidence>
<dbReference type="AlphaFoldDB" id="A0A6J4DYE5"/>
<dbReference type="InterPro" id="IPR015927">
    <property type="entry name" value="Peptidase_S24_S26A/B/C"/>
</dbReference>
<protein>
    <recommendedName>
        <fullName evidence="1">Peptidase S24/S26A/S26B/S26C domain-containing protein</fullName>
    </recommendedName>
</protein>
<dbReference type="SUPFAM" id="SSF51306">
    <property type="entry name" value="LexA/Signal peptidase"/>
    <property type="match status" value="1"/>
</dbReference>
<evidence type="ECO:0000259" key="1">
    <source>
        <dbReference type="Pfam" id="PF00717"/>
    </source>
</evidence>
<dbReference type="CDD" id="cd06529">
    <property type="entry name" value="S24_LexA-like"/>
    <property type="match status" value="1"/>
</dbReference>
<accession>A0A6J4DYE5</accession>
<dbReference type="EMBL" id="AP023189">
    <property type="protein sequence ID" value="BCG22076.1"/>
    <property type="molecule type" value="Genomic_DNA"/>
</dbReference>
<dbReference type="InterPro" id="IPR036286">
    <property type="entry name" value="LexA/Signal_pep-like_sf"/>
</dbReference>
<organism evidence="2 3">
    <name type="scientific">Pseudomonas tohonis</name>
    <dbReference type="NCBI Taxonomy" id="2725477"/>
    <lineage>
        <taxon>Bacteria</taxon>
        <taxon>Pseudomonadati</taxon>
        <taxon>Pseudomonadota</taxon>
        <taxon>Gammaproteobacteria</taxon>
        <taxon>Pseudomonadales</taxon>
        <taxon>Pseudomonadaceae</taxon>
        <taxon>Pseudomonas</taxon>
    </lineage>
</organism>